<dbReference type="GO" id="GO:0005737">
    <property type="term" value="C:cytoplasm"/>
    <property type="evidence" value="ECO:0007669"/>
    <property type="project" value="TreeGrafter"/>
</dbReference>
<dbReference type="EC" id="3.6.1.56" evidence="13"/>
<dbReference type="EMBL" id="CAVNYO010000191">
    <property type="protein sequence ID" value="CAK5272988.1"/>
    <property type="molecule type" value="Genomic_DNA"/>
</dbReference>
<comment type="subunit">
    <text evidence="4">Monomer.</text>
</comment>
<evidence type="ECO:0000313" key="27">
    <source>
        <dbReference type="Proteomes" id="UP001295794"/>
    </source>
</evidence>
<dbReference type="PANTHER" id="PTHR43758">
    <property type="entry name" value="7,8-DIHYDRO-8-OXOGUANINE TRIPHOSPHATASE"/>
    <property type="match status" value="1"/>
</dbReference>
<sequence length="196" mass="21951">PMAIPPGLASNSAEYSSGNIGDHDWLPAYPNAELDAGTQSNLFKHCTNAFVFREENVLLGYKKRGLGVNKYNGFGGKVEPGETVAGAAVRELQEEAGIAAPLVRVGTLIFVVPDQKWMQIDVFRADEYSGDITESEEMRPQWFSQSNLPFDDMWAADRYWFPLLVSGQHFIGRLDFDNGGEDNGYILRRWWIGKVE</sequence>
<reference evidence="25" key="1">
    <citation type="submission" date="2023-11" db="EMBL/GenBank/DDBJ databases">
        <authorList>
            <person name="De Vega J J."/>
            <person name="De Vega J J."/>
        </authorList>
    </citation>
    <scope>NUCLEOTIDE SEQUENCE</scope>
</reference>
<name>A0AAD2HDM8_9AGAR</name>
<evidence type="ECO:0000256" key="17">
    <source>
        <dbReference type="ARBA" id="ARBA00030682"/>
    </source>
</evidence>
<dbReference type="SUPFAM" id="SSF55811">
    <property type="entry name" value="Nudix"/>
    <property type="match status" value="1"/>
</dbReference>
<dbReference type="PROSITE" id="PS00893">
    <property type="entry name" value="NUDIX_BOX"/>
    <property type="match status" value="1"/>
</dbReference>
<evidence type="ECO:0000256" key="8">
    <source>
        <dbReference type="ARBA" id="ARBA00023242"/>
    </source>
</evidence>
<dbReference type="InterPro" id="IPR000086">
    <property type="entry name" value="NUDIX_hydrolase_dom"/>
</dbReference>
<evidence type="ECO:0000256" key="18">
    <source>
        <dbReference type="ARBA" id="ARBA00031927"/>
    </source>
</evidence>
<evidence type="ECO:0000256" key="13">
    <source>
        <dbReference type="ARBA" id="ARBA00026103"/>
    </source>
</evidence>
<evidence type="ECO:0000256" key="23">
    <source>
        <dbReference type="ARBA" id="ARBA00053094"/>
    </source>
</evidence>
<keyword evidence="6" id="KW-0378">Hydrolase</keyword>
<dbReference type="Proteomes" id="UP001295794">
    <property type="component" value="Unassembled WGS sequence"/>
</dbReference>
<evidence type="ECO:0000259" key="24">
    <source>
        <dbReference type="PROSITE" id="PS51462"/>
    </source>
</evidence>
<feature type="non-terminal residue" evidence="25">
    <location>
        <position position="1"/>
    </location>
</feature>
<dbReference type="CDD" id="cd03427">
    <property type="entry name" value="NUDIX_MTH1_Nudt1"/>
    <property type="match status" value="1"/>
</dbReference>
<evidence type="ECO:0000313" key="25">
    <source>
        <dbReference type="EMBL" id="CAK5272132.1"/>
    </source>
</evidence>
<protein>
    <recommendedName>
        <fullName evidence="14">Oxidized purine nucleoside triphosphate hydrolase</fullName>
        <ecNumber evidence="13">3.6.1.56</ecNumber>
    </recommendedName>
    <alternativeName>
        <fullName evidence="18">2-hydroxy-dATP diphosphatase</fullName>
    </alternativeName>
    <alternativeName>
        <fullName evidence="17">7,8-dihydro-8-oxoguanine triphosphatase</fullName>
    </alternativeName>
    <alternativeName>
        <fullName evidence="16">8-oxo-dGTPase</fullName>
    </alternativeName>
    <alternativeName>
        <fullName evidence="19">Methylated purine nucleoside triphosphate hydrolase</fullName>
    </alternativeName>
    <alternativeName>
        <fullName evidence="15">Nucleoside diphosphate-linked moiety X motif 1</fullName>
    </alternativeName>
</protein>
<evidence type="ECO:0000256" key="10">
    <source>
        <dbReference type="ARBA" id="ARBA00024459"/>
    </source>
</evidence>
<comment type="caution">
    <text evidence="25">The sequence shown here is derived from an EMBL/GenBank/DDBJ whole genome shotgun (WGS) entry which is preliminary data.</text>
</comment>
<comment type="function">
    <text evidence="23">Oxidized purine nucleoside triphosphate hydrolase which is a prominent sanitizer of the oxidized nucleotide pool. Catalyzes the hydrolysis of 2-oxo-dATP (2-hydroxy-dATP) into 2-oxo-dAMP. Also has a significant hydrolase activity toward 2-oxo-ATP, 8-oxo-dGTP and 8-oxo-dATP. Through the hydrolysis of oxidized purine nucleoside triphosphates, prevents their incorporation into DNA and the subsequent transversions A:T to C:G and G:C to T:A. Also catalyzes the hydrolysis of methylated purine nucleoside triphosphate preventing their integration into DNA. Through this antimutagenic activity protects cells from oxidative stress.</text>
</comment>
<evidence type="ECO:0000256" key="22">
    <source>
        <dbReference type="ARBA" id="ARBA00049032"/>
    </source>
</evidence>
<comment type="catalytic activity">
    <reaction evidence="20">
        <text>N(6)-methyl-ATP + H2O = N(6)-methyl-AMP + diphosphate + H(+)</text>
        <dbReference type="Rhea" id="RHEA:67608"/>
        <dbReference type="ChEBI" id="CHEBI:15377"/>
        <dbReference type="ChEBI" id="CHEBI:15378"/>
        <dbReference type="ChEBI" id="CHEBI:33019"/>
        <dbReference type="ChEBI" id="CHEBI:144842"/>
        <dbReference type="ChEBI" id="CHEBI:172873"/>
    </reaction>
    <physiologicalReaction direction="left-to-right" evidence="20">
        <dbReference type="Rhea" id="RHEA:67609"/>
    </physiologicalReaction>
</comment>
<keyword evidence="8" id="KW-0539">Nucleus</keyword>
<comment type="subcellular location">
    <subcellularLocation>
        <location evidence="2">Nucleus</location>
    </subcellularLocation>
</comment>
<evidence type="ECO:0000256" key="15">
    <source>
        <dbReference type="ARBA" id="ARBA00029673"/>
    </source>
</evidence>
<dbReference type="AlphaFoldDB" id="A0AAD2HDM8"/>
<accession>A0AAD2HDM8</accession>
<evidence type="ECO:0000256" key="5">
    <source>
        <dbReference type="ARBA" id="ARBA00022723"/>
    </source>
</evidence>
<keyword evidence="27" id="KW-1185">Reference proteome</keyword>
<organism evidence="25 27">
    <name type="scientific">Mycena citricolor</name>
    <dbReference type="NCBI Taxonomy" id="2018698"/>
    <lineage>
        <taxon>Eukaryota</taxon>
        <taxon>Fungi</taxon>
        <taxon>Dikarya</taxon>
        <taxon>Basidiomycota</taxon>
        <taxon>Agaricomycotina</taxon>
        <taxon>Agaricomycetes</taxon>
        <taxon>Agaricomycetidae</taxon>
        <taxon>Agaricales</taxon>
        <taxon>Marasmiineae</taxon>
        <taxon>Mycenaceae</taxon>
        <taxon>Mycena</taxon>
    </lineage>
</organism>
<proteinExistence type="inferred from homology"/>
<dbReference type="Pfam" id="PF00293">
    <property type="entry name" value="NUDIX"/>
    <property type="match status" value="1"/>
</dbReference>
<dbReference type="GO" id="GO:0042262">
    <property type="term" value="P:DNA protection"/>
    <property type="evidence" value="ECO:0007669"/>
    <property type="project" value="InterPro"/>
</dbReference>
<comment type="catalytic activity">
    <reaction evidence="9">
        <text>8-oxo-dATP + H2O = 8-oxo-dAMP + diphosphate + H(+)</text>
        <dbReference type="Rhea" id="RHEA:65396"/>
        <dbReference type="ChEBI" id="CHEBI:15377"/>
        <dbReference type="ChEBI" id="CHEBI:15378"/>
        <dbReference type="ChEBI" id="CHEBI:33019"/>
        <dbReference type="ChEBI" id="CHEBI:71361"/>
        <dbReference type="ChEBI" id="CHEBI:172871"/>
    </reaction>
    <physiologicalReaction direction="left-to-right" evidence="9">
        <dbReference type="Rhea" id="RHEA:65397"/>
    </physiologicalReaction>
</comment>
<evidence type="ECO:0000256" key="6">
    <source>
        <dbReference type="ARBA" id="ARBA00022801"/>
    </source>
</evidence>
<gene>
    <name evidence="25" type="ORF">MYCIT1_LOCUS17688</name>
    <name evidence="26" type="ORF">MYCIT1_LOCUS19048</name>
</gene>
<dbReference type="GO" id="GO:0008828">
    <property type="term" value="F:dATP diphosphatase activity"/>
    <property type="evidence" value="ECO:0007669"/>
    <property type="project" value="UniProtKB-EC"/>
</dbReference>
<keyword evidence="7" id="KW-0460">Magnesium</keyword>
<dbReference type="GO" id="GO:0005634">
    <property type="term" value="C:nucleus"/>
    <property type="evidence" value="ECO:0007669"/>
    <property type="project" value="UniProtKB-SubCell"/>
</dbReference>
<dbReference type="InterPro" id="IPR015797">
    <property type="entry name" value="NUDIX_hydrolase-like_dom_sf"/>
</dbReference>
<evidence type="ECO:0000256" key="2">
    <source>
        <dbReference type="ARBA" id="ARBA00004123"/>
    </source>
</evidence>
<evidence type="ECO:0000256" key="9">
    <source>
        <dbReference type="ARBA" id="ARBA00024448"/>
    </source>
</evidence>
<evidence type="ECO:0000256" key="16">
    <source>
        <dbReference type="ARBA" id="ARBA00030634"/>
    </source>
</evidence>
<comment type="catalytic activity">
    <reaction evidence="21">
        <text>O(6)-methyl-dGTP + H2O = O(6)-methyl-dGMP + diphosphate + H(+)</text>
        <dbReference type="Rhea" id="RHEA:67600"/>
        <dbReference type="ChEBI" id="CHEBI:15377"/>
        <dbReference type="ChEBI" id="CHEBI:15378"/>
        <dbReference type="ChEBI" id="CHEBI:33019"/>
        <dbReference type="ChEBI" id="CHEBI:169974"/>
        <dbReference type="ChEBI" id="CHEBI:169975"/>
    </reaction>
    <physiologicalReaction direction="left-to-right" evidence="21">
        <dbReference type="Rhea" id="RHEA:67601"/>
    </physiologicalReaction>
</comment>
<evidence type="ECO:0000256" key="21">
    <source>
        <dbReference type="ARBA" id="ARBA00048894"/>
    </source>
</evidence>
<dbReference type="PRINTS" id="PR01403">
    <property type="entry name" value="8OXTPHPHTASE"/>
</dbReference>
<evidence type="ECO:0000256" key="1">
    <source>
        <dbReference type="ARBA" id="ARBA00001946"/>
    </source>
</evidence>
<dbReference type="GO" id="GO:0008413">
    <property type="term" value="F:8-oxo-7,8-dihydroguanosine triphosphate pyrophosphatase activity"/>
    <property type="evidence" value="ECO:0007669"/>
    <property type="project" value="InterPro"/>
</dbReference>
<evidence type="ECO:0000256" key="7">
    <source>
        <dbReference type="ARBA" id="ARBA00022842"/>
    </source>
</evidence>
<dbReference type="PROSITE" id="PS51462">
    <property type="entry name" value="NUDIX"/>
    <property type="match status" value="1"/>
</dbReference>
<evidence type="ECO:0000313" key="26">
    <source>
        <dbReference type="EMBL" id="CAK5272988.1"/>
    </source>
</evidence>
<evidence type="ECO:0000256" key="14">
    <source>
        <dbReference type="ARBA" id="ARBA00026218"/>
    </source>
</evidence>
<dbReference type="InterPro" id="IPR020084">
    <property type="entry name" value="NUDIX_hydrolase_CS"/>
</dbReference>
<keyword evidence="5" id="KW-0479">Metal-binding</keyword>
<comment type="catalytic activity">
    <reaction evidence="10">
        <text>2-oxo-dATP + H2O = 2-oxo-dAMP + diphosphate + H(+)</text>
        <dbReference type="Rhea" id="RHEA:31583"/>
        <dbReference type="ChEBI" id="CHEBI:15377"/>
        <dbReference type="ChEBI" id="CHEBI:15378"/>
        <dbReference type="ChEBI" id="CHEBI:33019"/>
        <dbReference type="ChEBI" id="CHEBI:63212"/>
        <dbReference type="ChEBI" id="CHEBI:77897"/>
        <dbReference type="EC" id="3.6.1.56"/>
    </reaction>
    <physiologicalReaction direction="left-to-right" evidence="10">
        <dbReference type="Rhea" id="RHEA:31584"/>
    </physiologicalReaction>
</comment>
<comment type="catalytic activity">
    <reaction evidence="11">
        <text>8-oxo-dGTP + H2O = 8-oxo-dGMP + diphosphate + H(+)</text>
        <dbReference type="Rhea" id="RHEA:31575"/>
        <dbReference type="ChEBI" id="CHEBI:15377"/>
        <dbReference type="ChEBI" id="CHEBI:15378"/>
        <dbReference type="ChEBI" id="CHEBI:33019"/>
        <dbReference type="ChEBI" id="CHEBI:63224"/>
        <dbReference type="ChEBI" id="CHEBI:77896"/>
    </reaction>
    <physiologicalReaction direction="left-to-right" evidence="11">
        <dbReference type="Rhea" id="RHEA:31576"/>
    </physiologicalReaction>
</comment>
<dbReference type="PANTHER" id="PTHR43758:SF2">
    <property type="entry name" value="OXIDIZED PURINE NUCLEOSIDE TRIPHOSPHATE HYDROLASE"/>
    <property type="match status" value="1"/>
</dbReference>
<evidence type="ECO:0000256" key="4">
    <source>
        <dbReference type="ARBA" id="ARBA00011245"/>
    </source>
</evidence>
<comment type="similarity">
    <text evidence="3">Belongs to the Nudix hydrolase family.</text>
</comment>
<dbReference type="Gene3D" id="3.90.79.10">
    <property type="entry name" value="Nucleoside Triphosphate Pyrophosphohydrolase"/>
    <property type="match status" value="1"/>
</dbReference>
<evidence type="ECO:0000256" key="12">
    <source>
        <dbReference type="ARBA" id="ARBA00024596"/>
    </source>
</evidence>
<comment type="catalytic activity">
    <reaction evidence="22">
        <text>N(6)-methyl-dATP + H2O = N(6)-methyl-dAMP + diphosphate + H(+)</text>
        <dbReference type="Rhea" id="RHEA:67604"/>
        <dbReference type="ChEBI" id="CHEBI:15377"/>
        <dbReference type="ChEBI" id="CHEBI:15378"/>
        <dbReference type="ChEBI" id="CHEBI:33019"/>
        <dbReference type="ChEBI" id="CHEBI:169976"/>
        <dbReference type="ChEBI" id="CHEBI:172872"/>
    </reaction>
    <physiologicalReaction direction="left-to-right" evidence="22">
        <dbReference type="Rhea" id="RHEA:67605"/>
    </physiologicalReaction>
</comment>
<feature type="domain" description="Nudix hydrolase" evidence="24">
    <location>
        <begin position="42"/>
        <end position="166"/>
    </location>
</feature>
<evidence type="ECO:0000256" key="11">
    <source>
        <dbReference type="ARBA" id="ARBA00024486"/>
    </source>
</evidence>
<comment type="catalytic activity">
    <reaction evidence="12">
        <text>2-oxo-ATP + H2O = 2-oxo-AMP + diphosphate + H(+)</text>
        <dbReference type="Rhea" id="RHEA:67392"/>
        <dbReference type="ChEBI" id="CHEBI:15377"/>
        <dbReference type="ChEBI" id="CHEBI:15378"/>
        <dbReference type="ChEBI" id="CHEBI:33019"/>
        <dbReference type="ChEBI" id="CHEBI:71395"/>
        <dbReference type="ChEBI" id="CHEBI:172878"/>
    </reaction>
    <physiologicalReaction direction="left-to-right" evidence="12">
        <dbReference type="Rhea" id="RHEA:67393"/>
    </physiologicalReaction>
</comment>
<comment type="cofactor">
    <cofactor evidence="1">
        <name>Mg(2+)</name>
        <dbReference type="ChEBI" id="CHEBI:18420"/>
    </cofactor>
</comment>
<dbReference type="EMBL" id="CAVNYO010000181">
    <property type="protein sequence ID" value="CAK5272132.1"/>
    <property type="molecule type" value="Genomic_DNA"/>
</dbReference>
<dbReference type="InterPro" id="IPR003563">
    <property type="entry name" value="8ODP"/>
</dbReference>
<evidence type="ECO:0000256" key="20">
    <source>
        <dbReference type="ARBA" id="ARBA00048002"/>
    </source>
</evidence>
<evidence type="ECO:0000256" key="3">
    <source>
        <dbReference type="ARBA" id="ARBA00005582"/>
    </source>
</evidence>
<dbReference type="GO" id="GO:0046872">
    <property type="term" value="F:metal ion binding"/>
    <property type="evidence" value="ECO:0007669"/>
    <property type="project" value="UniProtKB-KW"/>
</dbReference>
<evidence type="ECO:0000256" key="19">
    <source>
        <dbReference type="ARBA" id="ARBA00032071"/>
    </source>
</evidence>